<accession>A0ABY6KBC4</accession>
<reference evidence="4 5" key="1">
    <citation type="submission" date="2022-01" db="EMBL/GenBank/DDBJ databases">
        <title>A chromosomal length assembly of Cordylochernes scorpioides.</title>
        <authorList>
            <person name="Zeh D."/>
            <person name="Zeh J."/>
        </authorList>
    </citation>
    <scope>NUCLEOTIDE SEQUENCE [LARGE SCALE GENOMIC DNA]</scope>
    <source>
        <strain evidence="4">IN4F17</strain>
        <tissue evidence="4">Whole Body</tissue>
    </source>
</reference>
<keyword evidence="3" id="KW-1133">Transmembrane helix</keyword>
<gene>
    <name evidence="4" type="ORF">LAZ67_4000493</name>
</gene>
<sequence length="166" mass="19221">MKEIPLEKLRAAIDQWPGRLRSCFLILCVILVMLACGTFLVLSTVKKVVMLATTVLVTLAVLFSLREDRWESRLQAAMPLILTLISLVLHGYQQEAAARLDFQWRRTAREEEQDMAHLQAYNRKLLANILPAHVADYFLTADRRNEVSYVICHFFLLLSSYRLRSR</sequence>
<evidence type="ECO:0000313" key="5">
    <source>
        <dbReference type="Proteomes" id="UP001235939"/>
    </source>
</evidence>
<dbReference type="EMBL" id="CP092866">
    <property type="protein sequence ID" value="UYV66149.1"/>
    <property type="molecule type" value="Genomic_DNA"/>
</dbReference>
<protein>
    <submittedName>
        <fullName evidence="4">ADCY5</fullName>
    </submittedName>
</protein>
<proteinExistence type="predicted"/>
<dbReference type="PANTHER" id="PTHR45627">
    <property type="entry name" value="ADENYLATE CYCLASE TYPE 1"/>
    <property type="match status" value="1"/>
</dbReference>
<keyword evidence="2" id="KW-0456">Lyase</keyword>
<evidence type="ECO:0000256" key="3">
    <source>
        <dbReference type="SAM" id="Phobius"/>
    </source>
</evidence>
<evidence type="ECO:0000256" key="2">
    <source>
        <dbReference type="ARBA" id="ARBA00023239"/>
    </source>
</evidence>
<keyword evidence="3" id="KW-0472">Membrane</keyword>
<name>A0ABY6KBC4_9ARAC</name>
<dbReference type="Proteomes" id="UP001235939">
    <property type="component" value="Chromosome 04"/>
</dbReference>
<keyword evidence="5" id="KW-1185">Reference proteome</keyword>
<evidence type="ECO:0000313" key="4">
    <source>
        <dbReference type="EMBL" id="UYV66149.1"/>
    </source>
</evidence>
<keyword evidence="1" id="KW-0547">Nucleotide-binding</keyword>
<feature type="transmembrane region" description="Helical" evidence="3">
    <location>
        <begin position="48"/>
        <end position="65"/>
    </location>
</feature>
<dbReference type="PANTHER" id="PTHR45627:SF16">
    <property type="entry name" value="ADENYLATE CYCLASE"/>
    <property type="match status" value="1"/>
</dbReference>
<keyword evidence="3" id="KW-0812">Transmembrane</keyword>
<feature type="transmembrane region" description="Helical" evidence="3">
    <location>
        <begin position="20"/>
        <end position="42"/>
    </location>
</feature>
<organism evidence="4 5">
    <name type="scientific">Cordylochernes scorpioides</name>
    <dbReference type="NCBI Taxonomy" id="51811"/>
    <lineage>
        <taxon>Eukaryota</taxon>
        <taxon>Metazoa</taxon>
        <taxon>Ecdysozoa</taxon>
        <taxon>Arthropoda</taxon>
        <taxon>Chelicerata</taxon>
        <taxon>Arachnida</taxon>
        <taxon>Pseudoscorpiones</taxon>
        <taxon>Cheliferoidea</taxon>
        <taxon>Chernetidae</taxon>
        <taxon>Cordylochernes</taxon>
    </lineage>
</organism>
<evidence type="ECO:0000256" key="1">
    <source>
        <dbReference type="ARBA" id="ARBA00022741"/>
    </source>
</evidence>